<dbReference type="EMBL" id="DXEI01000076">
    <property type="protein sequence ID" value="HIX94803.1"/>
    <property type="molecule type" value="Genomic_DNA"/>
</dbReference>
<keyword evidence="1" id="KW-0472">Membrane</keyword>
<proteinExistence type="predicted"/>
<evidence type="ECO:0000313" key="2">
    <source>
        <dbReference type="EMBL" id="HIX94803.1"/>
    </source>
</evidence>
<dbReference type="AlphaFoldDB" id="A0A9D1Y056"/>
<name>A0A9D1Y056_9FIRM</name>
<protein>
    <submittedName>
        <fullName evidence="2">Oxaloacetate decarboxylase</fullName>
    </submittedName>
</protein>
<evidence type="ECO:0000256" key="1">
    <source>
        <dbReference type="SAM" id="Phobius"/>
    </source>
</evidence>
<dbReference type="NCBIfam" id="NF040909">
    <property type="entry name" value="OadG_rel_small"/>
    <property type="match status" value="1"/>
</dbReference>
<evidence type="ECO:0000313" key="3">
    <source>
        <dbReference type="Proteomes" id="UP000886751"/>
    </source>
</evidence>
<feature type="transmembrane region" description="Helical" evidence="1">
    <location>
        <begin position="12"/>
        <end position="34"/>
    </location>
</feature>
<organism evidence="2 3">
    <name type="scientific">Candidatus Gemmiger excrementipullorum</name>
    <dbReference type="NCBI Taxonomy" id="2838610"/>
    <lineage>
        <taxon>Bacteria</taxon>
        <taxon>Bacillati</taxon>
        <taxon>Bacillota</taxon>
        <taxon>Clostridia</taxon>
        <taxon>Eubacteriales</taxon>
        <taxon>Gemmiger</taxon>
    </lineage>
</organism>
<sequence length="45" mass="4831">MNIASLASTLPMMLVGMLGIFLVIGVIILAVCLLNRLTAKKDDKE</sequence>
<keyword evidence="1" id="KW-0812">Transmembrane</keyword>
<keyword evidence="1" id="KW-1133">Transmembrane helix</keyword>
<dbReference type="Proteomes" id="UP000886751">
    <property type="component" value="Unassembled WGS sequence"/>
</dbReference>
<reference evidence="2" key="1">
    <citation type="journal article" date="2021" name="PeerJ">
        <title>Extensive microbial diversity within the chicken gut microbiome revealed by metagenomics and culture.</title>
        <authorList>
            <person name="Gilroy R."/>
            <person name="Ravi A."/>
            <person name="Getino M."/>
            <person name="Pursley I."/>
            <person name="Horton D.L."/>
            <person name="Alikhan N.F."/>
            <person name="Baker D."/>
            <person name="Gharbi K."/>
            <person name="Hall N."/>
            <person name="Watson M."/>
            <person name="Adriaenssens E.M."/>
            <person name="Foster-Nyarko E."/>
            <person name="Jarju S."/>
            <person name="Secka A."/>
            <person name="Antonio M."/>
            <person name="Oren A."/>
            <person name="Chaudhuri R.R."/>
            <person name="La Ragione R."/>
            <person name="Hildebrand F."/>
            <person name="Pallen M.J."/>
        </authorList>
    </citation>
    <scope>NUCLEOTIDE SEQUENCE</scope>
    <source>
        <strain evidence="2">ChiHecec2B26-7398</strain>
    </source>
</reference>
<gene>
    <name evidence="2" type="ORF">H9846_05035</name>
</gene>
<accession>A0A9D1Y056</accession>
<reference evidence="2" key="2">
    <citation type="submission" date="2021-04" db="EMBL/GenBank/DDBJ databases">
        <authorList>
            <person name="Gilroy R."/>
        </authorList>
    </citation>
    <scope>NUCLEOTIDE SEQUENCE</scope>
    <source>
        <strain evidence="2">ChiHecec2B26-7398</strain>
    </source>
</reference>
<comment type="caution">
    <text evidence="2">The sequence shown here is derived from an EMBL/GenBank/DDBJ whole genome shotgun (WGS) entry which is preliminary data.</text>
</comment>